<dbReference type="NCBIfam" id="NF040916">
    <property type="entry name" value="MamD"/>
    <property type="match status" value="1"/>
</dbReference>
<feature type="transmembrane region" description="Helical" evidence="1">
    <location>
        <begin position="273"/>
        <end position="294"/>
    </location>
</feature>
<keyword evidence="3" id="KW-1185">Reference proteome</keyword>
<evidence type="ECO:0000256" key="1">
    <source>
        <dbReference type="SAM" id="Phobius"/>
    </source>
</evidence>
<reference evidence="2 3" key="1">
    <citation type="submission" date="2017-11" db="EMBL/GenBank/DDBJ databases">
        <title>Draft genome sequence of magnetotactic bacterium Magnetospirillum kuznetsovii LBB-42.</title>
        <authorList>
            <person name="Grouzdev D.S."/>
            <person name="Rysina M.S."/>
            <person name="Baslerov R.V."/>
            <person name="Koziaeva V."/>
        </authorList>
    </citation>
    <scope>NUCLEOTIDE SEQUENCE [LARGE SCALE GENOMIC DNA]</scope>
    <source>
        <strain evidence="2 3">LBB-42</strain>
    </source>
</reference>
<gene>
    <name evidence="2" type="ORF">CU669_04905</name>
</gene>
<dbReference type="InterPro" id="IPR053512">
    <property type="entry name" value="Magnetosome_regulatory"/>
</dbReference>
<comment type="caution">
    <text evidence="2">The sequence shown here is derived from an EMBL/GenBank/DDBJ whole genome shotgun (WGS) entry which is preliminary data.</text>
</comment>
<proteinExistence type="predicted"/>
<dbReference type="OrthoDB" id="7341087at2"/>
<keyword evidence="1" id="KW-0812">Transmembrane</keyword>
<keyword evidence="1" id="KW-1133">Transmembrane helix</keyword>
<dbReference type="EMBL" id="PGTO01000002">
    <property type="protein sequence ID" value="RAU23463.1"/>
    <property type="molecule type" value="Genomic_DNA"/>
</dbReference>
<dbReference type="AlphaFoldDB" id="A0A364P2B3"/>
<dbReference type="Proteomes" id="UP000251075">
    <property type="component" value="Unassembled WGS sequence"/>
</dbReference>
<evidence type="ECO:0000313" key="2">
    <source>
        <dbReference type="EMBL" id="RAU23463.1"/>
    </source>
</evidence>
<organism evidence="2 3">
    <name type="scientific">Paramagnetospirillum kuznetsovii</name>
    <dbReference type="NCBI Taxonomy" id="2053833"/>
    <lineage>
        <taxon>Bacteria</taxon>
        <taxon>Pseudomonadati</taxon>
        <taxon>Pseudomonadota</taxon>
        <taxon>Alphaproteobacteria</taxon>
        <taxon>Rhodospirillales</taxon>
        <taxon>Magnetospirillaceae</taxon>
        <taxon>Paramagnetospirillum</taxon>
    </lineage>
</organism>
<accession>A0A364P2B3</accession>
<evidence type="ECO:0000313" key="3">
    <source>
        <dbReference type="Proteomes" id="UP000251075"/>
    </source>
</evidence>
<evidence type="ECO:0008006" key="4">
    <source>
        <dbReference type="Google" id="ProtNLM"/>
    </source>
</evidence>
<keyword evidence="1" id="KW-0472">Membrane</keyword>
<dbReference type="RefSeq" id="WP_112142662.1">
    <property type="nucleotide sequence ID" value="NZ_PGTO01000002.1"/>
</dbReference>
<name>A0A364P2B3_9PROT</name>
<sequence>MQDLLLAKVESAMQASQVSALAGQTATVTKVSAATNLATITPTAAGQAPIIVKLDATRQVAELQALVGKTVMVGKTPTAIGGIGNWIALTPVTGAKAAAAVGAGAGQLVMMKVEGTAAAVNLPALAGKSFTIAQPPVVAGTKAASMLYLNPVGGGDLIAINVQNAATQTGGLVGKTFMVAPSPVIGGTTGKFLVLKPLTAGAGKAVGGGAIAAKFIPAAVTGTGGAAAVGAGSTASLLAAGANTVTPLTAAGTGSAMLSAKGLGLGLGLGFGAWGPFLLGAAGLAGAAALYAWARRRHGAPDLSDDALLAAAGEE</sequence>
<protein>
    <recommendedName>
        <fullName evidence="4">Magnetosome protein MamD</fullName>
    </recommendedName>
</protein>